<dbReference type="PANTHER" id="PTHR15422:SF24">
    <property type="entry name" value="DOMON RELATED DOMAIN-CONTAINING PROTEIN"/>
    <property type="match status" value="1"/>
</dbReference>
<name>A0A3M7TA79_BRAPC</name>
<dbReference type="OrthoDB" id="2419613at2759"/>
<dbReference type="PANTHER" id="PTHR15422">
    <property type="entry name" value="OS05G0565100 PROTEIN"/>
    <property type="match status" value="1"/>
</dbReference>
<dbReference type="InterPro" id="IPR045150">
    <property type="entry name" value="CYB561D1/2"/>
</dbReference>
<dbReference type="GO" id="GO:0140575">
    <property type="term" value="F:transmembrane monodehydroascorbate reductase activity"/>
    <property type="evidence" value="ECO:0007669"/>
    <property type="project" value="InterPro"/>
</dbReference>
<feature type="transmembrane region" description="Helical" evidence="12">
    <location>
        <begin position="52"/>
        <end position="72"/>
    </location>
</feature>
<evidence type="ECO:0000256" key="2">
    <source>
        <dbReference type="ARBA" id="ARBA00004141"/>
    </source>
</evidence>
<comment type="cofactor">
    <cofactor evidence="1">
        <name>heme b</name>
        <dbReference type="ChEBI" id="CHEBI:60344"/>
    </cofactor>
</comment>
<dbReference type="EMBL" id="REGN01000041">
    <property type="protein sequence ID" value="RNA44992.1"/>
    <property type="molecule type" value="Genomic_DNA"/>
</dbReference>
<dbReference type="GO" id="GO:0016020">
    <property type="term" value="C:membrane"/>
    <property type="evidence" value="ECO:0007669"/>
    <property type="project" value="UniProtKB-SubCell"/>
</dbReference>
<keyword evidence="7" id="KW-0249">Electron transport</keyword>
<keyword evidence="3" id="KW-0813">Transport</keyword>
<dbReference type="STRING" id="10195.A0A3M7TA79"/>
<evidence type="ECO:0000256" key="11">
    <source>
        <dbReference type="ARBA" id="ARBA00024225"/>
    </source>
</evidence>
<dbReference type="EC" id="7.2.1.3" evidence="11"/>
<accession>A0A3M7TA79</accession>
<feature type="transmembrane region" description="Helical" evidence="12">
    <location>
        <begin position="84"/>
        <end position="106"/>
    </location>
</feature>
<dbReference type="Proteomes" id="UP000276133">
    <property type="component" value="Unassembled WGS sequence"/>
</dbReference>
<keyword evidence="15" id="KW-1185">Reference proteome</keyword>
<proteinExistence type="predicted"/>
<evidence type="ECO:0000256" key="1">
    <source>
        <dbReference type="ARBA" id="ARBA00001970"/>
    </source>
</evidence>
<feature type="transmembrane region" description="Helical" evidence="12">
    <location>
        <begin position="12"/>
        <end position="31"/>
    </location>
</feature>
<dbReference type="Pfam" id="PF03188">
    <property type="entry name" value="Cytochrom_B561"/>
    <property type="match status" value="1"/>
</dbReference>
<evidence type="ECO:0000256" key="8">
    <source>
        <dbReference type="ARBA" id="ARBA00022989"/>
    </source>
</evidence>
<dbReference type="GO" id="GO:0046872">
    <property type="term" value="F:metal ion binding"/>
    <property type="evidence" value="ECO:0007669"/>
    <property type="project" value="UniProtKB-KW"/>
</dbReference>
<dbReference type="GO" id="GO:0140571">
    <property type="term" value="F:transmembrane ascorbate ferrireductase activity"/>
    <property type="evidence" value="ECO:0007669"/>
    <property type="project" value="UniProtKB-EC"/>
</dbReference>
<dbReference type="PROSITE" id="PS50939">
    <property type="entry name" value="CYTOCHROME_B561"/>
    <property type="match status" value="1"/>
</dbReference>
<dbReference type="SMART" id="SM00665">
    <property type="entry name" value="B561"/>
    <property type="match status" value="1"/>
</dbReference>
<evidence type="ECO:0000256" key="6">
    <source>
        <dbReference type="ARBA" id="ARBA00022723"/>
    </source>
</evidence>
<keyword evidence="6" id="KW-0479">Metal-binding</keyword>
<organism evidence="14 15">
    <name type="scientific">Brachionus plicatilis</name>
    <name type="common">Marine rotifer</name>
    <name type="synonym">Brachionus muelleri</name>
    <dbReference type="NCBI Taxonomy" id="10195"/>
    <lineage>
        <taxon>Eukaryota</taxon>
        <taxon>Metazoa</taxon>
        <taxon>Spiralia</taxon>
        <taxon>Gnathifera</taxon>
        <taxon>Rotifera</taxon>
        <taxon>Eurotatoria</taxon>
        <taxon>Monogononta</taxon>
        <taxon>Pseudotrocha</taxon>
        <taxon>Ploima</taxon>
        <taxon>Brachionidae</taxon>
        <taxon>Brachionus</taxon>
    </lineage>
</organism>
<evidence type="ECO:0000256" key="12">
    <source>
        <dbReference type="SAM" id="Phobius"/>
    </source>
</evidence>
<feature type="domain" description="Cytochrome b561" evidence="13">
    <location>
        <begin position="1"/>
        <end position="181"/>
    </location>
</feature>
<evidence type="ECO:0000313" key="15">
    <source>
        <dbReference type="Proteomes" id="UP000276133"/>
    </source>
</evidence>
<evidence type="ECO:0000256" key="10">
    <source>
        <dbReference type="ARBA" id="ARBA00023136"/>
    </source>
</evidence>
<reference evidence="14 15" key="1">
    <citation type="journal article" date="2018" name="Sci. Rep.">
        <title>Genomic signatures of local adaptation to the degree of environmental predictability in rotifers.</title>
        <authorList>
            <person name="Franch-Gras L."/>
            <person name="Hahn C."/>
            <person name="Garcia-Roger E.M."/>
            <person name="Carmona M.J."/>
            <person name="Serra M."/>
            <person name="Gomez A."/>
        </authorList>
    </citation>
    <scope>NUCLEOTIDE SEQUENCE [LARGE SCALE GENOMIC DNA]</scope>
    <source>
        <strain evidence="14">HYR1</strain>
    </source>
</reference>
<dbReference type="GO" id="GO:0020037">
    <property type="term" value="F:heme binding"/>
    <property type="evidence" value="ECO:0007669"/>
    <property type="project" value="TreeGrafter"/>
</dbReference>
<gene>
    <name evidence="14" type="ORF">BpHYR1_042304</name>
</gene>
<evidence type="ECO:0000259" key="13">
    <source>
        <dbReference type="PROSITE" id="PS50939"/>
    </source>
</evidence>
<evidence type="ECO:0000256" key="5">
    <source>
        <dbReference type="ARBA" id="ARBA00022692"/>
    </source>
</evidence>
<evidence type="ECO:0000256" key="4">
    <source>
        <dbReference type="ARBA" id="ARBA00022617"/>
    </source>
</evidence>
<feature type="transmembrane region" description="Helical" evidence="12">
    <location>
        <begin position="199"/>
        <end position="224"/>
    </location>
</feature>
<evidence type="ECO:0000256" key="3">
    <source>
        <dbReference type="ARBA" id="ARBA00022448"/>
    </source>
</evidence>
<dbReference type="Gene3D" id="1.20.120.1770">
    <property type="match status" value="1"/>
</dbReference>
<feature type="transmembrane region" description="Helical" evidence="12">
    <location>
        <begin position="157"/>
        <end position="178"/>
    </location>
</feature>
<comment type="subcellular location">
    <subcellularLocation>
        <location evidence="2">Membrane</location>
        <topology evidence="2">Multi-pass membrane protein</topology>
    </subcellularLocation>
</comment>
<feature type="transmembrane region" description="Helical" evidence="12">
    <location>
        <begin position="126"/>
        <end position="145"/>
    </location>
</feature>
<dbReference type="InterPro" id="IPR006593">
    <property type="entry name" value="Cyt_b561/ferric_Rdtase_TM"/>
</dbReference>
<protein>
    <recommendedName>
        <fullName evidence="11">ascorbate ferrireductase (transmembrane)</fullName>
        <ecNumber evidence="11">7.2.1.3</ecNumber>
    </recommendedName>
</protein>
<keyword evidence="9" id="KW-0408">Iron</keyword>
<evidence type="ECO:0000313" key="14">
    <source>
        <dbReference type="EMBL" id="RNA44992.1"/>
    </source>
</evidence>
<evidence type="ECO:0000256" key="9">
    <source>
        <dbReference type="ARBA" id="ARBA00023004"/>
    </source>
</evidence>
<dbReference type="CDD" id="cd08760">
    <property type="entry name" value="Cyt_b561_FRRS1_like"/>
    <property type="match status" value="1"/>
</dbReference>
<evidence type="ECO:0000256" key="7">
    <source>
        <dbReference type="ARBA" id="ARBA00022982"/>
    </source>
</evidence>
<dbReference type="AlphaFoldDB" id="A0A3M7TA79"/>
<keyword evidence="8 12" id="KW-1133">Transmembrane helix</keyword>
<keyword evidence="5 12" id="KW-0812">Transmembrane</keyword>
<comment type="caution">
    <text evidence="14">The sequence shown here is derived from an EMBL/GenBank/DDBJ whole genome shotgun (WGS) entry which is preliminary data.</text>
</comment>
<keyword evidence="4" id="KW-0349">Heme</keyword>
<sequence>MADGRQKAHACLMIIAWMIFVPIAIIVARYMRFLFKSRHLCGTSVWLAVHRTLMILVPIFSIAGFLVILANLDWKWVSPSRTLSFIHSVFGIAAIALSLFQVLIAYLRPRYSPSARTVYNIVHRCVGILSLALATIAIFLGVFISDMRLGRAGWSTMIGYVVYLLVIPVPFELIYYFFQIRRAGGTERTNNRWYEILSHIFFNIHVSLILNFGITLIVLIIAGIETFGFTV</sequence>
<keyword evidence="10 12" id="KW-0472">Membrane</keyword>